<organism evidence="1 2">
    <name type="scientific">Candidatus Roizmanbacteria bacterium GW2011_GWC2_35_12</name>
    <dbReference type="NCBI Taxonomy" id="1618485"/>
    <lineage>
        <taxon>Bacteria</taxon>
        <taxon>Candidatus Roizmaniibacteriota</taxon>
    </lineage>
</organism>
<reference evidence="1 2" key="1">
    <citation type="journal article" date="2015" name="Nature">
        <title>rRNA introns, odd ribosomes, and small enigmatic genomes across a large radiation of phyla.</title>
        <authorList>
            <person name="Brown C.T."/>
            <person name="Hug L.A."/>
            <person name="Thomas B.C."/>
            <person name="Sharon I."/>
            <person name="Castelle C.J."/>
            <person name="Singh A."/>
            <person name="Wilkins M.J."/>
            <person name="Williams K.H."/>
            <person name="Banfield J.F."/>
        </authorList>
    </citation>
    <scope>NUCLEOTIDE SEQUENCE [LARGE SCALE GENOMIC DNA]</scope>
</reference>
<accession>A0A0G0BBW6</accession>
<name>A0A0G0BBW6_9BACT</name>
<dbReference type="Proteomes" id="UP000034127">
    <property type="component" value="Unassembled WGS sequence"/>
</dbReference>
<sequence>MYEKLVASFSTTGSESPVRKVERLPAHLRFKEKFDKTLDLMESFESKYIRVIGPKKQNLTSQFARELHDGLGLRDIKEKGGIATAEDNIFTNMIKLFELKHGSERKNLRLKNGFSIGALAALGAGKTTVTRALEERLRRNGELVEFKEERHLGNPFWRRSQGKEKNNKFMLRSQAHFLLGNVLAQLEDGLKKRKNKNEIVISDTSPLTDFFDVVFMVCTYG</sequence>
<comment type="caution">
    <text evidence="1">The sequence shown here is derived from an EMBL/GenBank/DDBJ whole genome shotgun (WGS) entry which is preliminary data.</text>
</comment>
<dbReference type="Gene3D" id="3.40.50.300">
    <property type="entry name" value="P-loop containing nucleotide triphosphate hydrolases"/>
    <property type="match status" value="1"/>
</dbReference>
<dbReference type="EMBL" id="LBPX01000025">
    <property type="protein sequence ID" value="KKP66998.1"/>
    <property type="molecule type" value="Genomic_DNA"/>
</dbReference>
<evidence type="ECO:0000313" key="2">
    <source>
        <dbReference type="Proteomes" id="UP000034127"/>
    </source>
</evidence>
<proteinExistence type="predicted"/>
<gene>
    <name evidence="1" type="ORF">UR63_C0025G0005</name>
</gene>
<dbReference type="InterPro" id="IPR027417">
    <property type="entry name" value="P-loop_NTPase"/>
</dbReference>
<dbReference type="AlphaFoldDB" id="A0A0G0BBW6"/>
<dbReference type="SUPFAM" id="SSF52540">
    <property type="entry name" value="P-loop containing nucleoside triphosphate hydrolases"/>
    <property type="match status" value="1"/>
</dbReference>
<protein>
    <submittedName>
        <fullName evidence="1">Uncharacterized protein</fullName>
    </submittedName>
</protein>
<evidence type="ECO:0000313" key="1">
    <source>
        <dbReference type="EMBL" id="KKP66998.1"/>
    </source>
</evidence>